<organism evidence="4">
    <name type="scientific">Corethrella appendiculata</name>
    <dbReference type="NCBI Taxonomy" id="1370023"/>
    <lineage>
        <taxon>Eukaryota</taxon>
        <taxon>Metazoa</taxon>
        <taxon>Ecdysozoa</taxon>
        <taxon>Arthropoda</taxon>
        <taxon>Hexapoda</taxon>
        <taxon>Insecta</taxon>
        <taxon>Pterygota</taxon>
        <taxon>Neoptera</taxon>
        <taxon>Endopterygota</taxon>
        <taxon>Diptera</taxon>
        <taxon>Nematocera</taxon>
        <taxon>Culicoidea</taxon>
        <taxon>Chaoboridae</taxon>
        <taxon>Corethrella</taxon>
    </lineage>
</organism>
<dbReference type="SUPFAM" id="SSF63451">
    <property type="entry name" value="LEM domain"/>
    <property type="match status" value="1"/>
</dbReference>
<dbReference type="PROSITE" id="PS50954">
    <property type="entry name" value="LEM"/>
    <property type="match status" value="1"/>
</dbReference>
<reference evidence="4" key="1">
    <citation type="journal article" date="2014" name="Insect Biochem. Mol. Biol.">
        <title>An insight into the sialome of the frog biting fly, Corethrella appendiculata.</title>
        <authorList>
            <person name="Ribeiro J.M.C."/>
            <person name="Chagas A.C."/>
            <person name="Pham V.M."/>
            <person name="Lounibos L.P."/>
            <person name="Calvo E."/>
        </authorList>
    </citation>
    <scope>NUCLEOTIDE SEQUENCE</scope>
    <source>
        <tissue evidence="4">Salivary glands</tissue>
    </source>
</reference>
<dbReference type="Gene3D" id="1.10.720.40">
    <property type="match status" value="1"/>
</dbReference>
<dbReference type="GO" id="GO:0030514">
    <property type="term" value="P:negative regulation of BMP signaling pathway"/>
    <property type="evidence" value="ECO:0007669"/>
    <property type="project" value="TreeGrafter"/>
</dbReference>
<dbReference type="InterPro" id="IPR052277">
    <property type="entry name" value="INM_ESCRT-Associated"/>
</dbReference>
<dbReference type="Pfam" id="PF03020">
    <property type="entry name" value="LEM"/>
    <property type="match status" value="1"/>
</dbReference>
<feature type="domain" description="LEM" evidence="3">
    <location>
        <begin position="1"/>
        <end position="45"/>
    </location>
</feature>
<keyword evidence="2" id="KW-0812">Transmembrane</keyword>
<proteinExistence type="evidence at transcript level"/>
<evidence type="ECO:0000256" key="2">
    <source>
        <dbReference type="SAM" id="Phobius"/>
    </source>
</evidence>
<evidence type="ECO:0000256" key="1">
    <source>
        <dbReference type="SAM" id="MobiDB-lite"/>
    </source>
</evidence>
<evidence type="ECO:0000313" key="4">
    <source>
        <dbReference type="EMBL" id="JAB59803.1"/>
    </source>
</evidence>
<dbReference type="PANTHER" id="PTHR13428:SF12">
    <property type="entry name" value="INNER NUCLEAR MEMBRANE PROTEIN MAN1"/>
    <property type="match status" value="1"/>
</dbReference>
<dbReference type="AlphaFoldDB" id="U5EXI0"/>
<dbReference type="InterPro" id="IPR011015">
    <property type="entry name" value="LEM/LEM-like_dom_sf"/>
</dbReference>
<feature type="region of interest" description="Disordered" evidence="1">
    <location>
        <begin position="173"/>
        <end position="199"/>
    </location>
</feature>
<dbReference type="PANTHER" id="PTHR13428">
    <property type="entry name" value="INNER NUCLEAR MEMBRANE PROTEIN MAN1 LEM DOMAIN CONTAINING PROTEIN"/>
    <property type="match status" value="1"/>
</dbReference>
<evidence type="ECO:0000259" key="3">
    <source>
        <dbReference type="PROSITE" id="PS50954"/>
    </source>
</evidence>
<dbReference type="CDD" id="cd12934">
    <property type="entry name" value="LEM"/>
    <property type="match status" value="1"/>
</dbReference>
<dbReference type="FunFam" id="1.10.720.40:FF:000001">
    <property type="entry name" value="LEM domain containing 2, isoform CRA_a"/>
    <property type="match status" value="1"/>
</dbReference>
<protein>
    <submittedName>
        <fullName evidence="4">Putative otefin</fullName>
    </submittedName>
</protein>
<dbReference type="EMBL" id="GANO01000068">
    <property type="protein sequence ID" value="JAB59803.1"/>
    <property type="molecule type" value="mRNA"/>
</dbReference>
<name>U5EXI0_9DIPT</name>
<feature type="region of interest" description="Disordered" evidence="1">
    <location>
        <begin position="60"/>
        <end position="89"/>
    </location>
</feature>
<sequence>MTEFENLTNEQLRLKLLEYGFSNMPVTQTTRKVLLKKLNNFVDGEKSKLRRETIHITKYSSDDESGTDSGKANNNNTNKKDANRRATISVGASKNDVKVIKTAPITIEVSKTPTTIPVELAKEKEKVNRRRSSRNTPVKEASKQPVAAVPNEPKIFEDSDDDDLVLATMKLDRERNRKSKSPSLTKSQTVTTSYIQVSEPEKKKPREVILEDLEPEILDEDVLVVDDDDEEPLPMIPVRKASPQRRLNINSNKRTTITSPLTATTKQTTFESNKLINNLRSPVGGSNYRSSISTSYNYNKFDDQGNNDKEQFNVNESPYLSEFTRRLSRIRTDNVAASGSAGASAIDVRKSLHYPTSEYYRGGQRHYQLQPQKDGLRESIKDVIVALDRKYSIKRIFFFLILLFIVIFVYVFFFM</sequence>
<dbReference type="InterPro" id="IPR003887">
    <property type="entry name" value="LEM_dom"/>
</dbReference>
<feature type="region of interest" description="Disordered" evidence="1">
    <location>
        <begin position="123"/>
        <end position="159"/>
    </location>
</feature>
<keyword evidence="2" id="KW-0472">Membrane</keyword>
<feature type="compositionally biased region" description="Polar residues" evidence="1">
    <location>
        <begin position="181"/>
        <end position="196"/>
    </location>
</feature>
<keyword evidence="2" id="KW-1133">Transmembrane helix</keyword>
<dbReference type="GO" id="GO:0031490">
    <property type="term" value="F:chromatin DNA binding"/>
    <property type="evidence" value="ECO:0007669"/>
    <property type="project" value="TreeGrafter"/>
</dbReference>
<accession>U5EXI0</accession>
<dbReference type="GO" id="GO:0006998">
    <property type="term" value="P:nuclear envelope organization"/>
    <property type="evidence" value="ECO:0007669"/>
    <property type="project" value="TreeGrafter"/>
</dbReference>
<dbReference type="SMART" id="SM00540">
    <property type="entry name" value="LEM"/>
    <property type="match status" value="1"/>
</dbReference>
<feature type="transmembrane region" description="Helical" evidence="2">
    <location>
        <begin position="396"/>
        <end position="414"/>
    </location>
</feature>